<feature type="transmembrane region" description="Helical" evidence="15">
    <location>
        <begin position="175"/>
        <end position="194"/>
    </location>
</feature>
<keyword evidence="9 18" id="KW-0418">Kinase</keyword>
<comment type="catalytic activity">
    <reaction evidence="1">
        <text>ATP + protein L-histidine = ADP + protein N-phospho-L-histidine.</text>
        <dbReference type="EC" id="2.7.13.3"/>
    </reaction>
</comment>
<keyword evidence="13 15" id="KW-0472">Membrane</keyword>
<dbReference type="NCBIfam" id="TIGR00229">
    <property type="entry name" value="sensory_box"/>
    <property type="match status" value="1"/>
</dbReference>
<dbReference type="CDD" id="cd00130">
    <property type="entry name" value="PAS"/>
    <property type="match status" value="1"/>
</dbReference>
<evidence type="ECO:0000256" key="9">
    <source>
        <dbReference type="ARBA" id="ARBA00022777"/>
    </source>
</evidence>
<dbReference type="InterPro" id="IPR005467">
    <property type="entry name" value="His_kinase_dom"/>
</dbReference>
<reference evidence="18 19" key="1">
    <citation type="submission" date="2020-04" db="EMBL/GenBank/DDBJ databases">
        <authorList>
            <person name="Pajer P."/>
            <person name="Broz P."/>
        </authorList>
    </citation>
    <scope>NUCLEOTIDE SEQUENCE [LARGE SCALE GENOMIC DNA]</scope>
    <source>
        <strain evidence="19">NRL-ATB46093</strain>
    </source>
</reference>
<keyword evidence="10" id="KW-0067">ATP-binding</keyword>
<evidence type="ECO:0000313" key="18">
    <source>
        <dbReference type="EMBL" id="QKX52590.1"/>
    </source>
</evidence>
<keyword evidence="8" id="KW-0547">Nucleotide-binding</keyword>
<dbReference type="EMBL" id="CP051177">
    <property type="protein sequence ID" value="QKX52590.1"/>
    <property type="molecule type" value="Genomic_DNA"/>
</dbReference>
<dbReference type="SUPFAM" id="SSF55874">
    <property type="entry name" value="ATPase domain of HSP90 chaperone/DNA topoisomerase II/histidine kinase"/>
    <property type="match status" value="1"/>
</dbReference>
<feature type="domain" description="PAS" evidence="17">
    <location>
        <begin position="219"/>
        <end position="253"/>
    </location>
</feature>
<dbReference type="InterPro" id="IPR033463">
    <property type="entry name" value="sCache_3"/>
</dbReference>
<evidence type="ECO:0000256" key="12">
    <source>
        <dbReference type="ARBA" id="ARBA00023012"/>
    </source>
</evidence>
<dbReference type="InterPro" id="IPR013767">
    <property type="entry name" value="PAS_fold"/>
</dbReference>
<dbReference type="Pfam" id="PF00989">
    <property type="entry name" value="PAS"/>
    <property type="match status" value="1"/>
</dbReference>
<dbReference type="GO" id="GO:0005524">
    <property type="term" value="F:ATP binding"/>
    <property type="evidence" value="ECO:0007669"/>
    <property type="project" value="UniProtKB-KW"/>
</dbReference>
<dbReference type="SUPFAM" id="SSF55785">
    <property type="entry name" value="PYP-like sensor domain (PAS domain)"/>
    <property type="match status" value="1"/>
</dbReference>
<keyword evidence="6" id="KW-0808">Transferase</keyword>
<evidence type="ECO:0000256" key="2">
    <source>
        <dbReference type="ARBA" id="ARBA00004651"/>
    </source>
</evidence>
<dbReference type="InterPro" id="IPR035965">
    <property type="entry name" value="PAS-like_dom_sf"/>
</dbReference>
<evidence type="ECO:0000256" key="14">
    <source>
        <dbReference type="SAM" id="Coils"/>
    </source>
</evidence>
<feature type="transmembrane region" description="Helical" evidence="15">
    <location>
        <begin position="12"/>
        <end position="33"/>
    </location>
</feature>
<dbReference type="SUPFAM" id="SSF55890">
    <property type="entry name" value="Sporulation response regulatory protein Spo0B"/>
    <property type="match status" value="1"/>
</dbReference>
<dbReference type="EC" id="2.7.13.3" evidence="3"/>
<dbReference type="InterPro" id="IPR000014">
    <property type="entry name" value="PAS"/>
</dbReference>
<evidence type="ECO:0000256" key="10">
    <source>
        <dbReference type="ARBA" id="ARBA00022840"/>
    </source>
</evidence>
<accession>A0A7H8QF46</accession>
<dbReference type="Gene3D" id="3.30.450.20">
    <property type="entry name" value="PAS domain"/>
    <property type="match status" value="2"/>
</dbReference>
<evidence type="ECO:0000256" key="6">
    <source>
        <dbReference type="ARBA" id="ARBA00022679"/>
    </source>
</evidence>
<dbReference type="SMART" id="SM00387">
    <property type="entry name" value="HATPase_c"/>
    <property type="match status" value="1"/>
</dbReference>
<keyword evidence="14" id="KW-0175">Coiled coil</keyword>
<keyword evidence="12" id="KW-0902">Two-component regulatory system</keyword>
<comment type="subcellular location">
    <subcellularLocation>
        <location evidence="2">Cell membrane</location>
        <topology evidence="2">Multi-pass membrane protein</topology>
    </subcellularLocation>
</comment>
<gene>
    <name evidence="18" type="ORF">HF394_03510</name>
</gene>
<evidence type="ECO:0000256" key="11">
    <source>
        <dbReference type="ARBA" id="ARBA00022989"/>
    </source>
</evidence>
<dbReference type="GO" id="GO:0000155">
    <property type="term" value="F:phosphorelay sensor kinase activity"/>
    <property type="evidence" value="ECO:0007669"/>
    <property type="project" value="InterPro"/>
</dbReference>
<evidence type="ECO:0000256" key="15">
    <source>
        <dbReference type="SAM" id="Phobius"/>
    </source>
</evidence>
<dbReference type="PROSITE" id="PS50109">
    <property type="entry name" value="HIS_KIN"/>
    <property type="match status" value="1"/>
</dbReference>
<keyword evidence="11 15" id="KW-1133">Transmembrane helix</keyword>
<dbReference type="Pfam" id="PF17203">
    <property type="entry name" value="sCache_3_2"/>
    <property type="match status" value="1"/>
</dbReference>
<sequence length="535" mass="58853">MSECSMPLQRRIFLYGALFISAVMVLAGISFYYTISEAIEEQVGQRALDIAGTTADREDVKNAFKEADPTASLQPIAEEIRQQTGAEYVVIGNTEGIRYTHPVEERIGKKMVGDDNERALVSGLSYVSEATGSLGPALRGKAPIVDEDGTIVGIISVGFLKTNITSTFLQYADSIVGIVLIAIVFGALGSMVLARNIKKTLFGLEPVEIANLYTQRNALIESVREGIIMVDHNGKITMANSSAYEVLSFPKEKNLIGEPIEKIVPNTQLLQVLQTGESQLDRPATIRGKKTIINRIPIRQGQTIIGAVSSFRLQSDIEGLRNEVSQVRQYADALRAQTHEHQNLLYTLSGLIQLNSLEEAMELIHDESEEQQSLVRFVTERLQDPFLGGIVIGLFNRARELKVRLILDEESWLKQLPPHFEKGLFVSILGNLVTNAFEAVEHLPEDRRIVRLLLTDNGSEILIEVEDSGKGLDSGILSALFKKRISTKNGDDRGYGLVKVYENVQDLQGEIAMESGDLGGALFIISIRTGGISID</sequence>
<dbReference type="SUPFAM" id="SSF103190">
    <property type="entry name" value="Sensory domain-like"/>
    <property type="match status" value="1"/>
</dbReference>
<reference evidence="19" key="2">
    <citation type="submission" date="2020-06" db="EMBL/GenBank/DDBJ databases">
        <title>Isolation of Planomicrobium glaciei.</title>
        <authorList>
            <person name="Malisova L."/>
            <person name="Safrankova R."/>
            <person name="Jakubu V."/>
            <person name="Spanelova P."/>
        </authorList>
    </citation>
    <scope>NUCLEOTIDE SEQUENCE [LARGE SCALE GENOMIC DNA]</scope>
    <source>
        <strain evidence="19">NRL-ATB46093</strain>
    </source>
</reference>
<dbReference type="InterPro" id="IPR003594">
    <property type="entry name" value="HATPase_dom"/>
</dbReference>
<keyword evidence="19" id="KW-1185">Reference proteome</keyword>
<evidence type="ECO:0000256" key="7">
    <source>
        <dbReference type="ARBA" id="ARBA00022692"/>
    </source>
</evidence>
<evidence type="ECO:0000256" key="8">
    <source>
        <dbReference type="ARBA" id="ARBA00022741"/>
    </source>
</evidence>
<evidence type="ECO:0000259" key="17">
    <source>
        <dbReference type="PROSITE" id="PS50112"/>
    </source>
</evidence>
<feature type="coiled-coil region" evidence="14">
    <location>
        <begin position="317"/>
        <end position="374"/>
    </location>
</feature>
<evidence type="ECO:0000256" key="3">
    <source>
        <dbReference type="ARBA" id="ARBA00012438"/>
    </source>
</evidence>
<evidence type="ECO:0000313" key="19">
    <source>
        <dbReference type="Proteomes" id="UP000509222"/>
    </source>
</evidence>
<evidence type="ECO:0000259" key="16">
    <source>
        <dbReference type="PROSITE" id="PS50109"/>
    </source>
</evidence>
<proteinExistence type="predicted"/>
<dbReference type="Pfam" id="PF02518">
    <property type="entry name" value="HATPase_c"/>
    <property type="match status" value="1"/>
</dbReference>
<evidence type="ECO:0000256" key="1">
    <source>
        <dbReference type="ARBA" id="ARBA00000085"/>
    </source>
</evidence>
<dbReference type="PANTHER" id="PTHR43547:SF3">
    <property type="entry name" value="SENSOR PROTEIN CITS"/>
    <property type="match status" value="1"/>
</dbReference>
<protein>
    <recommendedName>
        <fullName evidence="3">histidine kinase</fullName>
        <ecNumber evidence="3">2.7.13.3</ecNumber>
    </recommendedName>
</protein>
<dbReference type="SMART" id="SM00091">
    <property type="entry name" value="PAS"/>
    <property type="match status" value="1"/>
</dbReference>
<keyword evidence="5" id="KW-0597">Phosphoprotein</keyword>
<dbReference type="AlphaFoldDB" id="A0A7H8QF46"/>
<keyword evidence="4" id="KW-1003">Cell membrane</keyword>
<dbReference type="PANTHER" id="PTHR43547">
    <property type="entry name" value="TWO-COMPONENT HISTIDINE KINASE"/>
    <property type="match status" value="1"/>
</dbReference>
<dbReference type="PROSITE" id="PS50112">
    <property type="entry name" value="PAS"/>
    <property type="match status" value="1"/>
</dbReference>
<name>A0A7H8QF46_9BACL</name>
<dbReference type="FunFam" id="3.30.450.20:FF:000018">
    <property type="entry name" value="Sensor histidine kinase DcuS"/>
    <property type="match status" value="1"/>
</dbReference>
<dbReference type="GO" id="GO:0005886">
    <property type="term" value="C:plasma membrane"/>
    <property type="evidence" value="ECO:0007669"/>
    <property type="project" value="UniProtKB-SubCell"/>
</dbReference>
<evidence type="ECO:0000256" key="13">
    <source>
        <dbReference type="ARBA" id="ARBA00023136"/>
    </source>
</evidence>
<evidence type="ECO:0000256" key="5">
    <source>
        <dbReference type="ARBA" id="ARBA00022553"/>
    </source>
</evidence>
<keyword evidence="7 15" id="KW-0812">Transmembrane</keyword>
<dbReference type="GO" id="GO:0006355">
    <property type="term" value="P:regulation of DNA-templated transcription"/>
    <property type="evidence" value="ECO:0007669"/>
    <property type="project" value="InterPro"/>
</dbReference>
<dbReference type="Gene3D" id="3.30.565.10">
    <property type="entry name" value="Histidine kinase-like ATPase, C-terminal domain"/>
    <property type="match status" value="1"/>
</dbReference>
<dbReference type="Proteomes" id="UP000509222">
    <property type="component" value="Chromosome"/>
</dbReference>
<dbReference type="InterPro" id="IPR029151">
    <property type="entry name" value="Sensor-like_sf"/>
</dbReference>
<dbReference type="InterPro" id="IPR036890">
    <property type="entry name" value="HATPase_C_sf"/>
</dbReference>
<feature type="domain" description="Histidine kinase" evidence="16">
    <location>
        <begin position="336"/>
        <end position="531"/>
    </location>
</feature>
<organism evidence="18 19">
    <name type="scientific">Planococcus glaciei</name>
    <dbReference type="NCBI Taxonomy" id="459472"/>
    <lineage>
        <taxon>Bacteria</taxon>
        <taxon>Bacillati</taxon>
        <taxon>Bacillota</taxon>
        <taxon>Bacilli</taxon>
        <taxon>Bacillales</taxon>
        <taxon>Caryophanaceae</taxon>
        <taxon>Planococcus</taxon>
    </lineage>
</organism>
<evidence type="ECO:0000256" key="4">
    <source>
        <dbReference type="ARBA" id="ARBA00022475"/>
    </source>
</evidence>
<dbReference type="InterPro" id="IPR016120">
    <property type="entry name" value="Sig_transdc_His_kin_SpoOB"/>
</dbReference>